<feature type="region of interest" description="Disordered" evidence="1">
    <location>
        <begin position="418"/>
        <end position="478"/>
    </location>
</feature>
<keyword evidence="2" id="KW-0472">Membrane</keyword>
<evidence type="ECO:0000313" key="3">
    <source>
        <dbReference type="EMBL" id="PVD37811.1"/>
    </source>
</evidence>
<feature type="compositionally biased region" description="Basic and acidic residues" evidence="1">
    <location>
        <begin position="454"/>
        <end position="478"/>
    </location>
</feature>
<evidence type="ECO:0000256" key="2">
    <source>
        <dbReference type="SAM" id="Phobius"/>
    </source>
</evidence>
<feature type="region of interest" description="Disordered" evidence="1">
    <location>
        <begin position="112"/>
        <end position="160"/>
    </location>
</feature>
<keyword evidence="2" id="KW-0812">Transmembrane</keyword>
<dbReference type="Proteomes" id="UP000245119">
    <property type="component" value="Linkage Group LG1"/>
</dbReference>
<name>A0A2T7PWL0_POMCA</name>
<keyword evidence="2" id="KW-1133">Transmembrane helix</keyword>
<evidence type="ECO:0000313" key="4">
    <source>
        <dbReference type="Proteomes" id="UP000245119"/>
    </source>
</evidence>
<reference evidence="3 4" key="1">
    <citation type="submission" date="2018-04" db="EMBL/GenBank/DDBJ databases">
        <title>The genome of golden apple snail Pomacea canaliculata provides insight into stress tolerance and invasive adaptation.</title>
        <authorList>
            <person name="Liu C."/>
            <person name="Liu B."/>
            <person name="Ren Y."/>
            <person name="Zhang Y."/>
            <person name="Wang H."/>
            <person name="Li S."/>
            <person name="Jiang F."/>
            <person name="Yin L."/>
            <person name="Zhang G."/>
            <person name="Qian W."/>
            <person name="Fan W."/>
        </authorList>
    </citation>
    <scope>NUCLEOTIDE SEQUENCE [LARGE SCALE GENOMIC DNA]</scope>
    <source>
        <strain evidence="3">SZHN2017</strain>
        <tissue evidence="3">Muscle</tissue>
    </source>
</reference>
<protein>
    <submittedName>
        <fullName evidence="3">Uncharacterized protein</fullName>
    </submittedName>
</protein>
<feature type="compositionally biased region" description="Basic and acidic residues" evidence="1">
    <location>
        <begin position="418"/>
        <end position="428"/>
    </location>
</feature>
<proteinExistence type="predicted"/>
<feature type="transmembrane region" description="Helical" evidence="2">
    <location>
        <begin position="927"/>
        <end position="949"/>
    </location>
</feature>
<feature type="region of interest" description="Disordered" evidence="1">
    <location>
        <begin position="795"/>
        <end position="842"/>
    </location>
</feature>
<dbReference type="EMBL" id="PZQS01000001">
    <property type="protein sequence ID" value="PVD37811.1"/>
    <property type="molecule type" value="Genomic_DNA"/>
</dbReference>
<dbReference type="AlphaFoldDB" id="A0A2T7PWL0"/>
<organism evidence="3 4">
    <name type="scientific">Pomacea canaliculata</name>
    <name type="common">Golden apple snail</name>
    <dbReference type="NCBI Taxonomy" id="400727"/>
    <lineage>
        <taxon>Eukaryota</taxon>
        <taxon>Metazoa</taxon>
        <taxon>Spiralia</taxon>
        <taxon>Lophotrochozoa</taxon>
        <taxon>Mollusca</taxon>
        <taxon>Gastropoda</taxon>
        <taxon>Caenogastropoda</taxon>
        <taxon>Architaenioglossa</taxon>
        <taxon>Ampullarioidea</taxon>
        <taxon>Ampullariidae</taxon>
        <taxon>Pomacea</taxon>
    </lineage>
</organism>
<dbReference type="OrthoDB" id="6153288at2759"/>
<keyword evidence="4" id="KW-1185">Reference proteome</keyword>
<evidence type="ECO:0000256" key="1">
    <source>
        <dbReference type="SAM" id="MobiDB-lite"/>
    </source>
</evidence>
<sequence length="985" mass="108809">MPVDRKLQVKISAVDVVKLADAEWHGGPISERRLRGVKINPIYQESDRNVTNKDKDTQSESALPIGEIQIEMYESLPRNKQKIFKQNSAPSLWTPSTTVDRDFSRWRGFCDKNVEPRSSGGAHDGNNSPSSLDRKSQKSQKKKNHPGSASNIQWSFLDNRSSPRHREPIWDAFKNVEKKIPPKLREESLEAVGNDFPSDVKPVSADSDISLADCDARSATIGETLDTANDADTISVLSEYGETEPSGDNPLPYNRDSFRRTRITASSSLDHVLHFVMEDPSGTRPAQGLHPGLTCCFRHFCAYFLPHQSLRGQTEKIDYASAKLLKKLFALEKVGVLTLKNGTKTSLDHSGSDSLFSRLHFSSEDLRLLFPSSWDLRKCVCTTTSDACHAHDSDLQCHFHHDVCSESFSNKKIDIEQGRNGFPREKGLSKSRLQSSTHLPTELSHLPNSALVTDGKKQKDLNGNDSTPEGKKENRPEARRFGCDYSDHLHVPIPASFLDVSCHKDTTECLHHSYVNETEEYVKLADKNQRETGTKHTSTCNIHLQETSGAHRTKVAYFQDSISESDDDSILQTTTDMSKRVAARTDVEDFLDNNNYLEGVDMCTSPGCERCREMETVQAFPGTCGSRNGEPKRDQRKMPLTVTLTEVCQETCIFHNQALFQSLVDSSKRTDELSSLDGSGDMMTASLLAGKQQLRDSPFSPGEFSSNTAPTHNASVVLRADDLNAPAYLQRYLEEAQSQYLANKGTSDVAHISGSGNFPSGDASLHVDDDLLDENFIREQIAAVDAACEDAMRRQASCNSGGSSSKKMKKSKKDKNRSKEKKSSKADSGSATGSKKNKSIRASIEDIDAEEDEGGAWPGSCDSRVNPGGLSIVQVGGITTDDPAFEMIVSDDSYEEIPYATRRRQRLRESGLDGWKDETPSSLRNRIIKAALCTFLILFVIGLIIGLAIHFTGSSAKTIDSESSALANVNGYPAGGFPLQRAIRR</sequence>
<comment type="caution">
    <text evidence="3">The sequence shown here is derived from an EMBL/GenBank/DDBJ whole genome shotgun (WGS) entry which is preliminary data.</text>
</comment>
<accession>A0A2T7PWL0</accession>
<feature type="compositionally biased region" description="Basic residues" evidence="1">
    <location>
        <begin position="806"/>
        <end position="822"/>
    </location>
</feature>
<feature type="compositionally biased region" description="Polar residues" evidence="1">
    <location>
        <begin position="147"/>
        <end position="160"/>
    </location>
</feature>
<gene>
    <name evidence="3" type="ORF">C0Q70_00413</name>
</gene>